<comment type="subcellular location">
    <subcellularLocation>
        <location evidence="2">Cell membrane</location>
        <topology evidence="2">Lipid-anchor</topology>
        <topology evidence="2">GPI-anchor</topology>
    </subcellularLocation>
</comment>
<dbReference type="Gene3D" id="2.60.40.1730">
    <property type="entry name" value="tricorn interacting facor f3 domain"/>
    <property type="match status" value="1"/>
</dbReference>
<dbReference type="SUPFAM" id="SSF63737">
    <property type="entry name" value="Leukotriene A4 hydrolase N-terminal domain"/>
    <property type="match status" value="1"/>
</dbReference>
<evidence type="ECO:0000256" key="10">
    <source>
        <dbReference type="ARBA" id="ARBA00023288"/>
    </source>
</evidence>
<evidence type="ECO:0000256" key="6">
    <source>
        <dbReference type="ARBA" id="ARBA00022723"/>
    </source>
</evidence>
<reference evidence="15" key="1">
    <citation type="journal article" date="2011" name="PLoS Genet.">
        <title>The genome sequence of the leaf-cutter ant Atta cephalotes reveals insights into its obligate symbiotic lifestyle.</title>
        <authorList>
            <person name="Suen G."/>
            <person name="Teiling C."/>
            <person name="Li L."/>
            <person name="Holt C."/>
            <person name="Abouheif E."/>
            <person name="Bornberg-Bauer E."/>
            <person name="Bouffard P."/>
            <person name="Caldera E.J."/>
            <person name="Cash E."/>
            <person name="Cavanaugh A."/>
            <person name="Denas O."/>
            <person name="Elhaik E."/>
            <person name="Fave M.J."/>
            <person name="Gadau J."/>
            <person name="Gibson J.D."/>
            <person name="Graur D."/>
            <person name="Grubbs K.J."/>
            <person name="Hagen D.E."/>
            <person name="Harkins T.T."/>
            <person name="Helmkampf M."/>
            <person name="Hu H."/>
            <person name="Johnson B.R."/>
            <person name="Kim J."/>
            <person name="Marsh S.E."/>
            <person name="Moeller J.A."/>
            <person name="Munoz-Torres M.C."/>
            <person name="Murphy M.C."/>
            <person name="Naughton M.C."/>
            <person name="Nigam S."/>
            <person name="Overson R."/>
            <person name="Rajakumar R."/>
            <person name="Reese J.T."/>
            <person name="Scott J.J."/>
            <person name="Smith C.R."/>
            <person name="Tao S."/>
            <person name="Tsutsui N.D."/>
            <person name="Viljakainen L."/>
            <person name="Wissler L."/>
            <person name="Yandell M.D."/>
            <person name="Zimmer F."/>
            <person name="Taylor J."/>
            <person name="Slater S.C."/>
            <person name="Clifton S.W."/>
            <person name="Warren W.C."/>
            <person name="Elsik C.G."/>
            <person name="Smith C.D."/>
            <person name="Weinstock G.M."/>
            <person name="Gerardo N.M."/>
            <person name="Currie C.R."/>
        </authorList>
    </citation>
    <scope>NUCLEOTIDE SEQUENCE [LARGE SCALE GENOMIC DNA]</scope>
</reference>
<dbReference type="InterPro" id="IPR045357">
    <property type="entry name" value="Aminopeptidase_N-like_N"/>
</dbReference>
<organism evidence="14 15">
    <name type="scientific">Atta cephalotes</name>
    <name type="common">Leafcutter ant</name>
    <dbReference type="NCBI Taxonomy" id="12957"/>
    <lineage>
        <taxon>Eukaryota</taxon>
        <taxon>Metazoa</taxon>
        <taxon>Ecdysozoa</taxon>
        <taxon>Arthropoda</taxon>
        <taxon>Hexapoda</taxon>
        <taxon>Insecta</taxon>
        <taxon>Pterygota</taxon>
        <taxon>Neoptera</taxon>
        <taxon>Endopterygota</taxon>
        <taxon>Hymenoptera</taxon>
        <taxon>Apocrita</taxon>
        <taxon>Aculeata</taxon>
        <taxon>Formicoidea</taxon>
        <taxon>Formicidae</taxon>
        <taxon>Myrmicinae</taxon>
        <taxon>Atta</taxon>
    </lineage>
</organism>
<evidence type="ECO:0000256" key="2">
    <source>
        <dbReference type="ARBA" id="ARBA00004609"/>
    </source>
</evidence>
<dbReference type="Proteomes" id="UP000005205">
    <property type="component" value="Unassembled WGS sequence"/>
</dbReference>
<dbReference type="GO" id="GO:0043171">
    <property type="term" value="P:peptide catabolic process"/>
    <property type="evidence" value="ECO:0007669"/>
    <property type="project" value="TreeGrafter"/>
</dbReference>
<dbReference type="EMBL" id="ADTU01003979">
    <property type="status" value="NOT_ANNOTATED_CDS"/>
    <property type="molecule type" value="Genomic_DNA"/>
</dbReference>
<accession>A0A158NZ76</accession>
<keyword evidence="4" id="KW-0336">GPI-anchor</keyword>
<dbReference type="SUPFAM" id="SSF55486">
    <property type="entry name" value="Metalloproteases ('zincins'), catalytic domain"/>
    <property type="match status" value="1"/>
</dbReference>
<dbReference type="PANTHER" id="PTHR11533">
    <property type="entry name" value="PROTEASE M1 ZINC METALLOPROTEASE"/>
    <property type="match status" value="1"/>
</dbReference>
<evidence type="ECO:0000256" key="3">
    <source>
        <dbReference type="ARBA" id="ARBA00010136"/>
    </source>
</evidence>
<evidence type="ECO:0000259" key="11">
    <source>
        <dbReference type="Pfam" id="PF01433"/>
    </source>
</evidence>
<dbReference type="GO" id="GO:0098552">
    <property type="term" value="C:side of membrane"/>
    <property type="evidence" value="ECO:0007669"/>
    <property type="project" value="UniProtKB-KW"/>
</dbReference>
<dbReference type="OrthoDB" id="7549109at2759"/>
<dbReference type="EnsemblMetazoa" id="XM_012207444.1">
    <property type="protein sequence ID" value="XP_012062834.1"/>
    <property type="gene ID" value="LOC105626132"/>
</dbReference>
<dbReference type="Gene3D" id="1.10.390.10">
    <property type="entry name" value="Neutral Protease Domain 2"/>
    <property type="match status" value="1"/>
</dbReference>
<evidence type="ECO:0000256" key="4">
    <source>
        <dbReference type="ARBA" id="ARBA00022622"/>
    </source>
</evidence>
<evidence type="ECO:0000256" key="5">
    <source>
        <dbReference type="ARBA" id="ARBA00022670"/>
    </source>
</evidence>
<dbReference type="GO" id="GO:0005886">
    <property type="term" value="C:plasma membrane"/>
    <property type="evidence" value="ECO:0007669"/>
    <property type="project" value="UniProtKB-SubCell"/>
</dbReference>
<reference evidence="14" key="2">
    <citation type="submission" date="2016-04" db="UniProtKB">
        <authorList>
            <consortium name="EnsemblMetazoa"/>
        </authorList>
    </citation>
    <scope>IDENTIFICATION</scope>
</reference>
<dbReference type="GO" id="GO:0005737">
    <property type="term" value="C:cytoplasm"/>
    <property type="evidence" value="ECO:0007669"/>
    <property type="project" value="TreeGrafter"/>
</dbReference>
<evidence type="ECO:0000256" key="9">
    <source>
        <dbReference type="ARBA" id="ARBA00023049"/>
    </source>
</evidence>
<evidence type="ECO:0000259" key="12">
    <source>
        <dbReference type="Pfam" id="PF11838"/>
    </source>
</evidence>
<keyword evidence="8" id="KW-0862">Zinc</keyword>
<keyword evidence="5" id="KW-0645">Protease</keyword>
<evidence type="ECO:0000313" key="14">
    <source>
        <dbReference type="EnsemblMetazoa" id="XP_012062834.1"/>
    </source>
</evidence>
<dbReference type="Gene3D" id="1.25.50.20">
    <property type="match status" value="1"/>
</dbReference>
<evidence type="ECO:0000313" key="15">
    <source>
        <dbReference type="Proteomes" id="UP000005205"/>
    </source>
</evidence>
<evidence type="ECO:0000256" key="7">
    <source>
        <dbReference type="ARBA" id="ARBA00022801"/>
    </source>
</evidence>
<dbReference type="KEGG" id="acep:105626132"/>
<dbReference type="InterPro" id="IPR042097">
    <property type="entry name" value="Aminopeptidase_N-like_N_sf"/>
</dbReference>
<dbReference type="Pfam" id="PF01433">
    <property type="entry name" value="Peptidase_M1"/>
    <property type="match status" value="1"/>
</dbReference>
<dbReference type="PANTHER" id="PTHR11533:SF294">
    <property type="entry name" value="THYROTROPIN-RELEASING HORMONE-DEGRADING ECTOENZYME"/>
    <property type="match status" value="1"/>
</dbReference>
<keyword evidence="4" id="KW-0472">Membrane</keyword>
<feature type="domain" description="Peptidase M1 membrane alanine aminopeptidase" evidence="11">
    <location>
        <begin position="88"/>
        <end position="275"/>
    </location>
</feature>
<sequence>MIGGFTQQATFNITVDYPKTYTALSNMPVTNRKNIKAHTMRANFQTTPAMHPYLIAIIVADLDTLYTKKTYVPLWYKDLTRARQLHFALDVAETATIYLKDKYFQNDTLNDIPQTNYVAIPYYRDDGLSNWGIVFYSQKAISYINEWNSIQRKTEVAALVARKVANQFLNKITLSCWSDIWINEGIATFLGTHVVDKIFTDLRMMDLFVVRTRCESLHLESVTNMPPVVFQINKSYDIKFSLFRYNKAFVLLRMLYHIISDEVFRKSICNFLNNQVDHIGNIEELHSSNIATILEMLHQCCCNLLCCMGNVFVESTSADNLWAVMQTALNESNHTNRFNIKKIMDFWVTQNQYPILKVTRNYRDGRTVIWAEMRNMSKRYEWWIPVTYTTETNLNFNITPFFQEWITSEQFFIHLPSINVNDWIIVNLQQLGYYRVMYDKENWLRLASYLNSNKYNKIHVVNRAQIIDDAYYFLIMKQLDFDMFKELTMYLSQETDYIAWYPMFNIFRNMLNHSNIFSHPEAASIKEHMRNIVYNLLEKIGYVNRVDDNIHMISLRDEAAEWACFFGDETCRKTAYKELQNYMTLMTKHR</sequence>
<gene>
    <name evidence="14" type="primary">105626132</name>
</gene>
<keyword evidence="9" id="KW-0482">Metalloprotease</keyword>
<dbReference type="InParanoid" id="A0A158NZ76"/>
<keyword evidence="15" id="KW-1185">Reference proteome</keyword>
<keyword evidence="6" id="KW-0479">Metal-binding</keyword>
<keyword evidence="4" id="KW-0325">Glycoprotein</keyword>
<dbReference type="GO" id="GO:0005615">
    <property type="term" value="C:extracellular space"/>
    <property type="evidence" value="ECO:0007669"/>
    <property type="project" value="TreeGrafter"/>
</dbReference>
<dbReference type="GO" id="GO:0070006">
    <property type="term" value="F:metalloaminopeptidase activity"/>
    <property type="evidence" value="ECO:0007669"/>
    <property type="project" value="TreeGrafter"/>
</dbReference>
<dbReference type="Pfam" id="PF17900">
    <property type="entry name" value="Peptidase_M1_N"/>
    <property type="match status" value="1"/>
</dbReference>
<proteinExistence type="inferred from homology"/>
<dbReference type="AlphaFoldDB" id="A0A158NZ76"/>
<dbReference type="InterPro" id="IPR014782">
    <property type="entry name" value="Peptidase_M1_dom"/>
</dbReference>
<comment type="similarity">
    <text evidence="3">Belongs to the peptidase M1 family.</text>
</comment>
<dbReference type="GO" id="GO:0008270">
    <property type="term" value="F:zinc ion binding"/>
    <property type="evidence" value="ECO:0007669"/>
    <property type="project" value="InterPro"/>
</dbReference>
<protein>
    <recommendedName>
        <fullName evidence="16">Aminopeptidase</fullName>
    </recommendedName>
</protein>
<dbReference type="Pfam" id="PF11838">
    <property type="entry name" value="ERAP1_C"/>
    <property type="match status" value="1"/>
</dbReference>
<keyword evidence="10" id="KW-0449">Lipoprotein</keyword>
<evidence type="ECO:0000256" key="8">
    <source>
        <dbReference type="ARBA" id="ARBA00022833"/>
    </source>
</evidence>
<comment type="cofactor">
    <cofactor evidence="1">
        <name>Zn(2+)</name>
        <dbReference type="ChEBI" id="CHEBI:29105"/>
    </cofactor>
</comment>
<dbReference type="STRING" id="12957.A0A158NZ76"/>
<dbReference type="InterPro" id="IPR027268">
    <property type="entry name" value="Peptidase_M4/M1_CTD_sf"/>
</dbReference>
<feature type="domain" description="Aminopeptidase N-like N-terminal" evidence="13">
    <location>
        <begin position="8"/>
        <end position="54"/>
    </location>
</feature>
<dbReference type="InterPro" id="IPR001930">
    <property type="entry name" value="Peptidase_M1"/>
</dbReference>
<dbReference type="PRINTS" id="PR00756">
    <property type="entry name" value="ALADIPTASE"/>
</dbReference>
<dbReference type="GO" id="GO:0006508">
    <property type="term" value="P:proteolysis"/>
    <property type="evidence" value="ECO:0007669"/>
    <property type="project" value="UniProtKB-KW"/>
</dbReference>
<dbReference type="Gene3D" id="2.60.40.1910">
    <property type="match status" value="1"/>
</dbReference>
<evidence type="ECO:0008006" key="16">
    <source>
        <dbReference type="Google" id="ProtNLM"/>
    </source>
</evidence>
<keyword evidence="7" id="KW-0378">Hydrolase</keyword>
<dbReference type="InterPro" id="IPR050344">
    <property type="entry name" value="Peptidase_M1_aminopeptidases"/>
</dbReference>
<dbReference type="InterPro" id="IPR024571">
    <property type="entry name" value="ERAP1-like_C_dom"/>
</dbReference>
<evidence type="ECO:0000256" key="1">
    <source>
        <dbReference type="ARBA" id="ARBA00001947"/>
    </source>
</evidence>
<dbReference type="GO" id="GO:0042277">
    <property type="term" value="F:peptide binding"/>
    <property type="evidence" value="ECO:0007669"/>
    <property type="project" value="TreeGrafter"/>
</dbReference>
<feature type="domain" description="ERAP1-like C-terminal" evidence="12">
    <location>
        <begin position="423"/>
        <end position="584"/>
    </location>
</feature>
<evidence type="ECO:0000259" key="13">
    <source>
        <dbReference type="Pfam" id="PF17900"/>
    </source>
</evidence>
<name>A0A158NZ76_ATTCE</name>